<evidence type="ECO:0008006" key="5">
    <source>
        <dbReference type="Google" id="ProtNLM"/>
    </source>
</evidence>
<organism evidence="3 4">
    <name type="scientific">Eleusine coracana subsp. coracana</name>
    <dbReference type="NCBI Taxonomy" id="191504"/>
    <lineage>
        <taxon>Eukaryota</taxon>
        <taxon>Viridiplantae</taxon>
        <taxon>Streptophyta</taxon>
        <taxon>Embryophyta</taxon>
        <taxon>Tracheophyta</taxon>
        <taxon>Spermatophyta</taxon>
        <taxon>Magnoliopsida</taxon>
        <taxon>Liliopsida</taxon>
        <taxon>Poales</taxon>
        <taxon>Poaceae</taxon>
        <taxon>PACMAD clade</taxon>
        <taxon>Chloridoideae</taxon>
        <taxon>Cynodonteae</taxon>
        <taxon>Eleusininae</taxon>
        <taxon>Eleusine</taxon>
    </lineage>
</organism>
<sequence>MTRQTRVIGFMSTRRPSKHSLAIALLCPIICMYVWPQQPEPDSLICLPILSVPGRSCANSSRPTFRQRSTGPGITGSSPGSSSGTGSRCGNTSSASIE</sequence>
<reference evidence="3" key="1">
    <citation type="journal article" date="2018" name="DNA Res.">
        <title>Multiple hybrid de novo genome assembly of finger millet, an orphan allotetraploid crop.</title>
        <authorList>
            <person name="Hatakeyama M."/>
            <person name="Aluri S."/>
            <person name="Balachadran M.T."/>
            <person name="Sivarajan S.R."/>
            <person name="Patrignani A."/>
            <person name="Gruter S."/>
            <person name="Poveda L."/>
            <person name="Shimizu-Inatsugi R."/>
            <person name="Baeten J."/>
            <person name="Francoijs K.J."/>
            <person name="Nataraja K.N."/>
            <person name="Reddy Y.A.N."/>
            <person name="Phadnis S."/>
            <person name="Ravikumar R.L."/>
            <person name="Schlapbach R."/>
            <person name="Sreeman S.M."/>
            <person name="Shimizu K.K."/>
        </authorList>
    </citation>
    <scope>NUCLEOTIDE SEQUENCE</scope>
</reference>
<feature type="compositionally biased region" description="Polar residues" evidence="1">
    <location>
        <begin position="57"/>
        <end position="68"/>
    </location>
</feature>
<evidence type="ECO:0000256" key="2">
    <source>
        <dbReference type="SAM" id="SignalP"/>
    </source>
</evidence>
<dbReference type="EMBL" id="BQKI01000010">
    <property type="protein sequence ID" value="GJN03704.1"/>
    <property type="molecule type" value="Genomic_DNA"/>
</dbReference>
<gene>
    <name evidence="3" type="primary">ga21179</name>
    <name evidence="3" type="ORF">PR202_ga21179</name>
</gene>
<feature type="signal peptide" evidence="2">
    <location>
        <begin position="1"/>
        <end position="36"/>
    </location>
</feature>
<comment type="caution">
    <text evidence="3">The sequence shown here is derived from an EMBL/GenBank/DDBJ whole genome shotgun (WGS) entry which is preliminary data.</text>
</comment>
<dbReference type="AlphaFoldDB" id="A0AAV5CYG7"/>
<feature type="chain" id="PRO_5043808832" description="Secreted protein" evidence="2">
    <location>
        <begin position="37"/>
        <end position="98"/>
    </location>
</feature>
<proteinExistence type="predicted"/>
<keyword evidence="4" id="KW-1185">Reference proteome</keyword>
<reference evidence="3" key="2">
    <citation type="submission" date="2021-12" db="EMBL/GenBank/DDBJ databases">
        <title>Resequencing data analysis of finger millet.</title>
        <authorList>
            <person name="Hatakeyama M."/>
            <person name="Aluri S."/>
            <person name="Balachadran M.T."/>
            <person name="Sivarajan S.R."/>
            <person name="Poveda L."/>
            <person name="Shimizu-Inatsugi R."/>
            <person name="Schlapbach R."/>
            <person name="Sreeman S.M."/>
            <person name="Shimizu K.K."/>
        </authorList>
    </citation>
    <scope>NUCLEOTIDE SEQUENCE</scope>
</reference>
<name>A0AAV5CYG7_ELECO</name>
<accession>A0AAV5CYG7</accession>
<feature type="compositionally biased region" description="Low complexity" evidence="1">
    <location>
        <begin position="69"/>
        <end position="98"/>
    </location>
</feature>
<keyword evidence="2" id="KW-0732">Signal</keyword>
<dbReference type="Proteomes" id="UP001054889">
    <property type="component" value="Unassembled WGS sequence"/>
</dbReference>
<evidence type="ECO:0000313" key="4">
    <source>
        <dbReference type="Proteomes" id="UP001054889"/>
    </source>
</evidence>
<feature type="region of interest" description="Disordered" evidence="1">
    <location>
        <begin position="55"/>
        <end position="98"/>
    </location>
</feature>
<evidence type="ECO:0000313" key="3">
    <source>
        <dbReference type="EMBL" id="GJN03704.1"/>
    </source>
</evidence>
<evidence type="ECO:0000256" key="1">
    <source>
        <dbReference type="SAM" id="MobiDB-lite"/>
    </source>
</evidence>
<protein>
    <recommendedName>
        <fullName evidence="5">Secreted protein</fullName>
    </recommendedName>
</protein>